<reference evidence="2 3" key="1">
    <citation type="submission" date="2018-08" db="EMBL/GenBank/DDBJ databases">
        <title>Genome analysis of the thermophilic bacterium of the candidate phylum Aminicenantes from deep subsurface aquifer revealed its physiology and ecological role.</title>
        <authorList>
            <person name="Kadnikov V.V."/>
            <person name="Mardanov A.V."/>
            <person name="Beletsky A.V."/>
            <person name="Karnachuk O.V."/>
            <person name="Ravin N.V."/>
        </authorList>
    </citation>
    <scope>NUCLEOTIDE SEQUENCE [LARGE SCALE GENOMIC DNA]</scope>
    <source>
        <strain evidence="2">BY38</strain>
    </source>
</reference>
<dbReference type="Proteomes" id="UP000257323">
    <property type="component" value="Unassembled WGS sequence"/>
</dbReference>
<evidence type="ECO:0000256" key="1">
    <source>
        <dbReference type="SAM" id="Coils"/>
    </source>
</evidence>
<accession>A0A3E2BLH8</accession>
<organism evidence="2 3">
    <name type="scientific">Candidatus Saccharicenans subterraneus</name>
    <dbReference type="NCBI Taxonomy" id="2508984"/>
    <lineage>
        <taxon>Bacteria</taxon>
        <taxon>Candidatus Aminicenantota</taxon>
        <taxon>Candidatus Aminicenantia</taxon>
        <taxon>Candidatus Aminicenantales</taxon>
        <taxon>Candidatus Saccharicenantaceae</taxon>
        <taxon>Candidatus Saccharicenans</taxon>
    </lineage>
</organism>
<sequence length="79" mass="9024">MSISKEQEELYKKTLEDVRAQLAAIDGEVEKELQRVRQTLAQLQEQKKSLKMVYEGIAKLLGIESDLEEESADTTIPKM</sequence>
<name>A0A3E2BLH8_9BACT</name>
<feature type="coiled-coil region" evidence="1">
    <location>
        <begin position="15"/>
        <end position="53"/>
    </location>
</feature>
<dbReference type="AlphaFoldDB" id="A0A3E2BLH8"/>
<evidence type="ECO:0000313" key="2">
    <source>
        <dbReference type="EMBL" id="RFT15588.1"/>
    </source>
</evidence>
<proteinExistence type="predicted"/>
<dbReference type="EMBL" id="QUAH01000008">
    <property type="protein sequence ID" value="RFT15588.1"/>
    <property type="molecule type" value="Genomic_DNA"/>
</dbReference>
<evidence type="ECO:0000313" key="3">
    <source>
        <dbReference type="Proteomes" id="UP000257323"/>
    </source>
</evidence>
<protein>
    <submittedName>
        <fullName evidence="2">Uncharacterized protein</fullName>
    </submittedName>
</protein>
<keyword evidence="1" id="KW-0175">Coiled coil</keyword>
<comment type="caution">
    <text evidence="2">The sequence shown here is derived from an EMBL/GenBank/DDBJ whole genome shotgun (WGS) entry which is preliminary data.</text>
</comment>
<gene>
    <name evidence="2" type="ORF">OP8BY_0236</name>
</gene>